<gene>
    <name evidence="1" type="ORF">NQ315_017523</name>
</gene>
<name>A0AAV8VJU6_9CUCU</name>
<dbReference type="AlphaFoldDB" id="A0AAV8VJU6"/>
<keyword evidence="2" id="KW-1185">Reference proteome</keyword>
<reference evidence="1 2" key="1">
    <citation type="journal article" date="2023" name="Insect Mol. Biol.">
        <title>Genome sequencing provides insights into the evolution of gene families encoding plant cell wall-degrading enzymes in longhorned beetles.</title>
        <authorList>
            <person name="Shin N.R."/>
            <person name="Okamura Y."/>
            <person name="Kirsch R."/>
            <person name="Pauchet Y."/>
        </authorList>
    </citation>
    <scope>NUCLEOTIDE SEQUENCE [LARGE SCALE GENOMIC DNA]</scope>
    <source>
        <tissue evidence="1">Midgut</tissue>
    </source>
</reference>
<evidence type="ECO:0000313" key="2">
    <source>
        <dbReference type="Proteomes" id="UP001159042"/>
    </source>
</evidence>
<accession>A0AAV8VJU6</accession>
<organism evidence="1 2">
    <name type="scientific">Exocentrus adspersus</name>
    <dbReference type="NCBI Taxonomy" id="1586481"/>
    <lineage>
        <taxon>Eukaryota</taxon>
        <taxon>Metazoa</taxon>
        <taxon>Ecdysozoa</taxon>
        <taxon>Arthropoda</taxon>
        <taxon>Hexapoda</taxon>
        <taxon>Insecta</taxon>
        <taxon>Pterygota</taxon>
        <taxon>Neoptera</taxon>
        <taxon>Endopterygota</taxon>
        <taxon>Coleoptera</taxon>
        <taxon>Polyphaga</taxon>
        <taxon>Cucujiformia</taxon>
        <taxon>Chrysomeloidea</taxon>
        <taxon>Cerambycidae</taxon>
        <taxon>Lamiinae</taxon>
        <taxon>Acanthocinini</taxon>
        <taxon>Exocentrus</taxon>
    </lineage>
</organism>
<dbReference type="Proteomes" id="UP001159042">
    <property type="component" value="Unassembled WGS sequence"/>
</dbReference>
<evidence type="ECO:0000313" key="1">
    <source>
        <dbReference type="EMBL" id="KAJ8914427.1"/>
    </source>
</evidence>
<comment type="caution">
    <text evidence="1">The sequence shown here is derived from an EMBL/GenBank/DDBJ whole genome shotgun (WGS) entry which is preliminary data.</text>
</comment>
<sequence>MSWHGEEGRDILSVSNISKKELIILETQQELIQNKLKPPTILQELFRIWPKRELVNSSSLKLSDIVIANQSNLTYNWTLNIINK</sequence>
<proteinExistence type="predicted"/>
<dbReference type="EMBL" id="JANEYG010000072">
    <property type="protein sequence ID" value="KAJ8914427.1"/>
    <property type="molecule type" value="Genomic_DNA"/>
</dbReference>
<protein>
    <submittedName>
        <fullName evidence="1">Uncharacterized protein</fullName>
    </submittedName>
</protein>